<feature type="transmembrane region" description="Helical" evidence="1">
    <location>
        <begin position="39"/>
        <end position="58"/>
    </location>
</feature>
<proteinExistence type="predicted"/>
<dbReference type="AlphaFoldDB" id="A0A8H6MXN6"/>
<comment type="caution">
    <text evidence="2">The sequence shown here is derived from an EMBL/GenBank/DDBJ whole genome shotgun (WGS) entry which is preliminary data.</text>
</comment>
<evidence type="ECO:0000313" key="3">
    <source>
        <dbReference type="Proteomes" id="UP000654918"/>
    </source>
</evidence>
<accession>A0A8H6MXN6</accession>
<gene>
    <name evidence="2" type="ORF">CPLU01_14987</name>
</gene>
<organism evidence="2 3">
    <name type="scientific">Colletotrichum plurivorum</name>
    <dbReference type="NCBI Taxonomy" id="2175906"/>
    <lineage>
        <taxon>Eukaryota</taxon>
        <taxon>Fungi</taxon>
        <taxon>Dikarya</taxon>
        <taxon>Ascomycota</taxon>
        <taxon>Pezizomycotina</taxon>
        <taxon>Sordariomycetes</taxon>
        <taxon>Hypocreomycetidae</taxon>
        <taxon>Glomerellales</taxon>
        <taxon>Glomerellaceae</taxon>
        <taxon>Colletotrichum</taxon>
        <taxon>Colletotrichum orchidearum species complex</taxon>
    </lineage>
</organism>
<keyword evidence="1" id="KW-0812">Transmembrane</keyword>
<name>A0A8H6MXN6_9PEZI</name>
<evidence type="ECO:0000256" key="1">
    <source>
        <dbReference type="SAM" id="Phobius"/>
    </source>
</evidence>
<dbReference type="Proteomes" id="UP000654918">
    <property type="component" value="Unassembled WGS sequence"/>
</dbReference>
<keyword evidence="3" id="KW-1185">Reference proteome</keyword>
<keyword evidence="1" id="KW-1133">Transmembrane helix</keyword>
<sequence length="131" mass="14317">MWYTIPRYLFNVSVVNLVGVLVQAGILPLMPPYYPDHSLAAQLVCIIALGMLYYCHTCPLDLRQPGGLLMAFLRDQDDLAEFTAILTCVVVVLPALNPTLMLVMFRHLPLALFVTASVAACKKIRALGGAA</sequence>
<feature type="transmembrane region" description="Helical" evidence="1">
    <location>
        <begin position="7"/>
        <end position="27"/>
    </location>
</feature>
<keyword evidence="1" id="KW-0472">Membrane</keyword>
<feature type="transmembrane region" description="Helical" evidence="1">
    <location>
        <begin position="79"/>
        <end position="96"/>
    </location>
</feature>
<protein>
    <submittedName>
        <fullName evidence="2">Uncharacterized protein</fullName>
    </submittedName>
</protein>
<evidence type="ECO:0000313" key="2">
    <source>
        <dbReference type="EMBL" id="KAF6812041.1"/>
    </source>
</evidence>
<reference evidence="2" key="1">
    <citation type="journal article" date="2020" name="Phytopathology">
        <title>Genome Sequence Resources of Colletotrichum truncatum, C. plurivorum, C. musicola, and C. sojae: Four Species Pathogenic to Soybean (Glycine max).</title>
        <authorList>
            <person name="Rogerio F."/>
            <person name="Boufleur T.R."/>
            <person name="Ciampi-Guillardi M."/>
            <person name="Sukno S.A."/>
            <person name="Thon M.R."/>
            <person name="Massola Junior N.S."/>
            <person name="Baroncelli R."/>
        </authorList>
    </citation>
    <scope>NUCLEOTIDE SEQUENCE</scope>
    <source>
        <strain evidence="2">LFN00145</strain>
    </source>
</reference>
<dbReference type="EMBL" id="WIGO01000446">
    <property type="protein sequence ID" value="KAF6812041.1"/>
    <property type="molecule type" value="Genomic_DNA"/>
</dbReference>